<proteinExistence type="predicted"/>
<sequence>MGRRRSNLELYQSNKESDIVTFIIIQRIKWAGHVVRMDENRTIKKSSMPNQFAHEERADQILDGFMAWKKIF</sequence>
<dbReference type="Proteomes" id="UP000887159">
    <property type="component" value="Unassembled WGS sequence"/>
</dbReference>
<evidence type="ECO:0000313" key="2">
    <source>
        <dbReference type="Proteomes" id="UP000887159"/>
    </source>
</evidence>
<dbReference type="AlphaFoldDB" id="A0A8X7BDD4"/>
<gene>
    <name evidence="1" type="ORF">TNCV_2069381</name>
</gene>
<accession>A0A8X7BDD4</accession>
<keyword evidence="2" id="KW-1185">Reference proteome</keyword>
<comment type="caution">
    <text evidence="1">The sequence shown here is derived from an EMBL/GenBank/DDBJ whole genome shotgun (WGS) entry which is preliminary data.</text>
</comment>
<protein>
    <submittedName>
        <fullName evidence="1">Uncharacterized protein</fullName>
    </submittedName>
</protein>
<name>A0A8X7BDD4_TRICX</name>
<evidence type="ECO:0000313" key="1">
    <source>
        <dbReference type="EMBL" id="GFY27318.1"/>
    </source>
</evidence>
<dbReference type="EMBL" id="BMAU01021379">
    <property type="protein sequence ID" value="GFY27318.1"/>
    <property type="molecule type" value="Genomic_DNA"/>
</dbReference>
<organism evidence="1 2">
    <name type="scientific">Trichonephila clavipes</name>
    <name type="common">Golden silk orbweaver</name>
    <name type="synonym">Nephila clavipes</name>
    <dbReference type="NCBI Taxonomy" id="2585209"/>
    <lineage>
        <taxon>Eukaryota</taxon>
        <taxon>Metazoa</taxon>
        <taxon>Ecdysozoa</taxon>
        <taxon>Arthropoda</taxon>
        <taxon>Chelicerata</taxon>
        <taxon>Arachnida</taxon>
        <taxon>Araneae</taxon>
        <taxon>Araneomorphae</taxon>
        <taxon>Entelegynae</taxon>
        <taxon>Araneoidea</taxon>
        <taxon>Nephilidae</taxon>
        <taxon>Trichonephila</taxon>
    </lineage>
</organism>
<reference evidence="1" key="1">
    <citation type="submission" date="2020-08" db="EMBL/GenBank/DDBJ databases">
        <title>Multicomponent nature underlies the extraordinary mechanical properties of spider dragline silk.</title>
        <authorList>
            <person name="Kono N."/>
            <person name="Nakamura H."/>
            <person name="Mori M."/>
            <person name="Yoshida Y."/>
            <person name="Ohtoshi R."/>
            <person name="Malay A.D."/>
            <person name="Moran D.A.P."/>
            <person name="Tomita M."/>
            <person name="Numata K."/>
            <person name="Arakawa K."/>
        </authorList>
    </citation>
    <scope>NUCLEOTIDE SEQUENCE</scope>
</reference>